<accession>A0A7J7TEI3</accession>
<dbReference type="PANTHER" id="PTHR23115">
    <property type="entry name" value="TRANSLATION FACTOR"/>
    <property type="match status" value="1"/>
</dbReference>
<evidence type="ECO:0000256" key="1">
    <source>
        <dbReference type="ARBA" id="ARBA00022741"/>
    </source>
</evidence>
<proteinExistence type="predicted"/>
<reference evidence="4 5" key="1">
    <citation type="journal article" date="2020" name="Nature">
        <title>Six reference-quality genomes reveal evolution of bat adaptations.</title>
        <authorList>
            <person name="Jebb D."/>
            <person name="Huang Z."/>
            <person name="Pippel M."/>
            <person name="Hughes G.M."/>
            <person name="Lavrichenko K."/>
            <person name="Devanna P."/>
            <person name="Winkler S."/>
            <person name="Jermiin L.S."/>
            <person name="Skirmuntt E.C."/>
            <person name="Katzourakis A."/>
            <person name="Burkitt-Gray L."/>
            <person name="Ray D.A."/>
            <person name="Sullivan K.A.M."/>
            <person name="Roscito J.G."/>
            <person name="Kirilenko B.M."/>
            <person name="Davalos L.M."/>
            <person name="Corthals A.P."/>
            <person name="Power M.L."/>
            <person name="Jones G."/>
            <person name="Ransome R.D."/>
            <person name="Dechmann D.K.N."/>
            <person name="Locatelli A.G."/>
            <person name="Puechmaille S.J."/>
            <person name="Fedrigo O."/>
            <person name="Jarvis E.D."/>
            <person name="Hiller M."/>
            <person name="Vernes S.C."/>
            <person name="Myers E.W."/>
            <person name="Teeling E.C."/>
        </authorList>
    </citation>
    <scope>NUCLEOTIDE SEQUENCE [LARGE SCALE GENOMIC DNA]</scope>
    <source>
        <strain evidence="4">MRhiFer1</strain>
        <tissue evidence="4">Lung</tissue>
    </source>
</reference>
<dbReference type="InterPro" id="IPR000795">
    <property type="entry name" value="T_Tr_GTP-bd_dom"/>
</dbReference>
<sequence length="140" mass="14840">MPHDTDFIKSMITGTSQAGRAVLIVAAGGGEFEAGVSSSGQTREHALLAYTLGVKQLIIGVNKMGSSEPPYSQKREEENVKEVSTYIEKTAYNPDTVACVPITSGMVTTCWSQVLTCLGSRDGKSPVKMAVPGKPCCLKL</sequence>
<dbReference type="Proteomes" id="UP000585614">
    <property type="component" value="Unassembled WGS sequence"/>
</dbReference>
<dbReference type="GO" id="GO:0005525">
    <property type="term" value="F:GTP binding"/>
    <property type="evidence" value="ECO:0007669"/>
    <property type="project" value="UniProtKB-KW"/>
</dbReference>
<evidence type="ECO:0000256" key="2">
    <source>
        <dbReference type="ARBA" id="ARBA00023134"/>
    </source>
</evidence>
<dbReference type="InterPro" id="IPR027417">
    <property type="entry name" value="P-loop_NTPase"/>
</dbReference>
<dbReference type="Pfam" id="PF00009">
    <property type="entry name" value="GTP_EFTU"/>
    <property type="match status" value="1"/>
</dbReference>
<dbReference type="InterPro" id="IPR050100">
    <property type="entry name" value="TRAFAC_GTPase_members"/>
</dbReference>
<protein>
    <recommendedName>
        <fullName evidence="3">Tr-type G domain-containing protein</fullName>
    </recommendedName>
</protein>
<evidence type="ECO:0000259" key="3">
    <source>
        <dbReference type="Pfam" id="PF00009"/>
    </source>
</evidence>
<evidence type="ECO:0000313" key="5">
    <source>
        <dbReference type="Proteomes" id="UP000585614"/>
    </source>
</evidence>
<dbReference type="AlphaFoldDB" id="A0A7J7TEI3"/>
<feature type="domain" description="Tr-type G" evidence="3">
    <location>
        <begin position="4"/>
        <end position="103"/>
    </location>
</feature>
<keyword evidence="1" id="KW-0547">Nucleotide-binding</keyword>
<keyword evidence="2" id="KW-0342">GTP-binding</keyword>
<evidence type="ECO:0000313" key="4">
    <source>
        <dbReference type="EMBL" id="KAF6298952.1"/>
    </source>
</evidence>
<dbReference type="Gene3D" id="3.40.50.300">
    <property type="entry name" value="P-loop containing nucleotide triphosphate hydrolases"/>
    <property type="match status" value="1"/>
</dbReference>
<organism evidence="4 5">
    <name type="scientific">Rhinolophus ferrumequinum</name>
    <name type="common">Greater horseshoe bat</name>
    <dbReference type="NCBI Taxonomy" id="59479"/>
    <lineage>
        <taxon>Eukaryota</taxon>
        <taxon>Metazoa</taxon>
        <taxon>Chordata</taxon>
        <taxon>Craniata</taxon>
        <taxon>Vertebrata</taxon>
        <taxon>Euteleostomi</taxon>
        <taxon>Mammalia</taxon>
        <taxon>Eutheria</taxon>
        <taxon>Laurasiatheria</taxon>
        <taxon>Chiroptera</taxon>
        <taxon>Yinpterochiroptera</taxon>
        <taxon>Rhinolophoidea</taxon>
        <taxon>Rhinolophidae</taxon>
        <taxon>Rhinolophinae</taxon>
        <taxon>Rhinolophus</taxon>
    </lineage>
</organism>
<dbReference type="EMBL" id="JACAGC010000020">
    <property type="protein sequence ID" value="KAF6298952.1"/>
    <property type="molecule type" value="Genomic_DNA"/>
</dbReference>
<name>A0A7J7TEI3_RHIFE</name>
<comment type="caution">
    <text evidence="4">The sequence shown here is derived from an EMBL/GenBank/DDBJ whole genome shotgun (WGS) entry which is preliminary data.</text>
</comment>
<gene>
    <name evidence="4" type="ORF">mRhiFer1_008976</name>
</gene>
<dbReference type="GO" id="GO:0003924">
    <property type="term" value="F:GTPase activity"/>
    <property type="evidence" value="ECO:0007669"/>
    <property type="project" value="InterPro"/>
</dbReference>
<dbReference type="SUPFAM" id="SSF52540">
    <property type="entry name" value="P-loop containing nucleoside triphosphate hydrolases"/>
    <property type="match status" value="1"/>
</dbReference>